<keyword evidence="6" id="KW-0902">Two-component regulatory system</keyword>
<dbReference type="SUPFAM" id="SSF55874">
    <property type="entry name" value="ATPase domain of HSP90 chaperone/DNA topoisomerase II/histidine kinase"/>
    <property type="match status" value="1"/>
</dbReference>
<dbReference type="Pfam" id="PF13424">
    <property type="entry name" value="TPR_12"/>
    <property type="match status" value="1"/>
</dbReference>
<evidence type="ECO:0000256" key="4">
    <source>
        <dbReference type="ARBA" id="ARBA00022679"/>
    </source>
</evidence>
<keyword evidence="4" id="KW-0808">Transferase</keyword>
<evidence type="ECO:0000256" key="7">
    <source>
        <dbReference type="PROSITE-ProRule" id="PRU00339"/>
    </source>
</evidence>
<dbReference type="InterPro" id="IPR004358">
    <property type="entry name" value="Sig_transdc_His_kin-like_C"/>
</dbReference>
<keyword evidence="9" id="KW-0732">Signal</keyword>
<dbReference type="Pfam" id="PF02518">
    <property type="entry name" value="HATPase_c"/>
    <property type="match status" value="1"/>
</dbReference>
<sequence>MKKIFVPLLLTCIFATKSVSASIDVEELERLEKQGKYQIALDLIEPWRLENLQKEKALEVLLIQAKIYRKQGRFEKAISTLEYIEENHYLDTALVRTLNNEKGICYRRMSRLEEAEKHYYRALKAAQELEDNTLIGLAYSNLGTLYDHKDQLAQAMQFQLKAQSYLKGSDDHSIKASNFYNLGDISVRLNDYEQAEIFFRWALAEDKKHGEIVAIADSALRLSQVSFKKENHVLAIENTNEALKYLKQTTANEALSRAYHMLASSYIKLKQGEEALINAHLSLDFANKAQSSVQLIYAHISVSKAYLFLEQPHLAENYVLELARLVKEESHSPLMIQYYEVAADLAVQQGKTHEAFEFIQKALDAHKVNDVKLNNQKAQTYRNSISSLVQRQQLEVSEKEKALAQSQLKHNKFMQKALLIAGLSALFICALLTYIYFIKHRSANLAAKLYQQNLKQKEKLLADISHELRTPLSVLKLHIEALEHNLFDDNNRAYAKINDKISQLNALITDVYQLSQAENNAIELNEQIQCVRTLSENYSYDIERMTESHNLEFSSEISIPDGATITIDKPKLDRVVTNLCKNTCLYTDSPGRVIFKMYQNKDHLNIELQDSSPTVTDEEIPKLFERLYRVESSRSRATGGSGLGLSICKSLVELMSGNIDIKRGSLGGLDISISLPIK</sequence>
<feature type="signal peptide" evidence="9">
    <location>
        <begin position="1"/>
        <end position="21"/>
    </location>
</feature>
<dbReference type="InterPro" id="IPR011990">
    <property type="entry name" value="TPR-like_helical_dom_sf"/>
</dbReference>
<dbReference type="Gene3D" id="1.25.40.10">
    <property type="entry name" value="Tetratricopeptide repeat domain"/>
    <property type="match status" value="2"/>
</dbReference>
<dbReference type="InterPro" id="IPR050351">
    <property type="entry name" value="BphY/WalK/GraS-like"/>
</dbReference>
<dbReference type="PANTHER" id="PTHR45453">
    <property type="entry name" value="PHOSPHATE REGULON SENSOR PROTEIN PHOR"/>
    <property type="match status" value="1"/>
</dbReference>
<protein>
    <recommendedName>
        <fullName evidence="2">histidine kinase</fullName>
        <ecNumber evidence="2">2.7.13.3</ecNumber>
    </recommendedName>
</protein>
<dbReference type="Pfam" id="PF13181">
    <property type="entry name" value="TPR_8"/>
    <property type="match status" value="1"/>
</dbReference>
<evidence type="ECO:0000313" key="12">
    <source>
        <dbReference type="Proteomes" id="UP000076643"/>
    </source>
</evidence>
<dbReference type="EMBL" id="AUYB01000111">
    <property type="protein sequence ID" value="KZN35803.1"/>
    <property type="molecule type" value="Genomic_DNA"/>
</dbReference>
<dbReference type="InterPro" id="IPR005467">
    <property type="entry name" value="His_kinase_dom"/>
</dbReference>
<evidence type="ECO:0000259" key="10">
    <source>
        <dbReference type="PROSITE" id="PS50109"/>
    </source>
</evidence>
<reference evidence="11 12" key="1">
    <citation type="submission" date="2013-07" db="EMBL/GenBank/DDBJ databases">
        <title>Comparative Genomic and Metabolomic Analysis of Twelve Strains of Pseudoalteromonas luteoviolacea.</title>
        <authorList>
            <person name="Vynne N.G."/>
            <person name="Mansson M."/>
            <person name="Gram L."/>
        </authorList>
    </citation>
    <scope>NUCLEOTIDE SEQUENCE [LARGE SCALE GENOMIC DNA]</scope>
    <source>
        <strain evidence="11 12">DSM 6061</strain>
    </source>
</reference>
<evidence type="ECO:0000256" key="3">
    <source>
        <dbReference type="ARBA" id="ARBA00022553"/>
    </source>
</evidence>
<dbReference type="InterPro" id="IPR019734">
    <property type="entry name" value="TPR_rpt"/>
</dbReference>
<dbReference type="PRINTS" id="PR00344">
    <property type="entry name" value="BCTRLSENSOR"/>
</dbReference>
<dbReference type="PANTHER" id="PTHR45453:SF1">
    <property type="entry name" value="PHOSPHATE REGULON SENSOR PROTEIN PHOR"/>
    <property type="match status" value="1"/>
</dbReference>
<keyword evidence="12" id="KW-1185">Reference proteome</keyword>
<keyword evidence="8" id="KW-0472">Membrane</keyword>
<keyword evidence="5" id="KW-0418">Kinase</keyword>
<dbReference type="PATRIC" id="fig|1365250.3.peg.3273"/>
<feature type="transmembrane region" description="Helical" evidence="8">
    <location>
        <begin position="417"/>
        <end position="438"/>
    </location>
</feature>
<dbReference type="PROSITE" id="PS50109">
    <property type="entry name" value="HIS_KIN"/>
    <property type="match status" value="1"/>
</dbReference>
<dbReference type="AlphaFoldDB" id="A0A166W6P1"/>
<dbReference type="RefSeq" id="WP_063357984.1">
    <property type="nucleotide sequence ID" value="NZ_AQHB01000049.1"/>
</dbReference>
<feature type="repeat" description="TPR" evidence="7">
    <location>
        <begin position="176"/>
        <end position="209"/>
    </location>
</feature>
<feature type="domain" description="Histidine kinase" evidence="10">
    <location>
        <begin position="463"/>
        <end position="678"/>
    </location>
</feature>
<dbReference type="EC" id="2.7.13.3" evidence="2"/>
<feature type="chain" id="PRO_5007881635" description="histidine kinase" evidence="9">
    <location>
        <begin position="22"/>
        <end position="678"/>
    </location>
</feature>
<dbReference type="InterPro" id="IPR036890">
    <property type="entry name" value="HATPase_C_sf"/>
</dbReference>
<dbReference type="SMART" id="SM00028">
    <property type="entry name" value="TPR"/>
    <property type="match status" value="7"/>
</dbReference>
<dbReference type="SMART" id="SM00387">
    <property type="entry name" value="HATPase_c"/>
    <property type="match status" value="1"/>
</dbReference>
<dbReference type="GO" id="GO:0016036">
    <property type="term" value="P:cellular response to phosphate starvation"/>
    <property type="evidence" value="ECO:0007669"/>
    <property type="project" value="TreeGrafter"/>
</dbReference>
<dbReference type="InterPro" id="IPR036097">
    <property type="entry name" value="HisK_dim/P_sf"/>
</dbReference>
<dbReference type="SMART" id="SM00388">
    <property type="entry name" value="HisKA"/>
    <property type="match status" value="1"/>
</dbReference>
<dbReference type="SUPFAM" id="SSF48452">
    <property type="entry name" value="TPR-like"/>
    <property type="match status" value="2"/>
</dbReference>
<dbReference type="GO" id="GO:0000155">
    <property type="term" value="F:phosphorelay sensor kinase activity"/>
    <property type="evidence" value="ECO:0007669"/>
    <property type="project" value="InterPro"/>
</dbReference>
<keyword evidence="8" id="KW-1133">Transmembrane helix</keyword>
<dbReference type="InterPro" id="IPR003661">
    <property type="entry name" value="HisK_dim/P_dom"/>
</dbReference>
<dbReference type="InterPro" id="IPR003594">
    <property type="entry name" value="HATPase_dom"/>
</dbReference>
<gene>
    <name evidence="11" type="ORF">N475_18375</name>
</gene>
<dbReference type="Pfam" id="PF00512">
    <property type="entry name" value="HisKA"/>
    <property type="match status" value="1"/>
</dbReference>
<name>A0A166W6P1_9GAMM</name>
<dbReference type="GO" id="GO:0004721">
    <property type="term" value="F:phosphoprotein phosphatase activity"/>
    <property type="evidence" value="ECO:0007669"/>
    <property type="project" value="TreeGrafter"/>
</dbReference>
<comment type="catalytic activity">
    <reaction evidence="1">
        <text>ATP + protein L-histidine = ADP + protein N-phospho-L-histidine.</text>
        <dbReference type="EC" id="2.7.13.3"/>
    </reaction>
</comment>
<keyword evidence="8" id="KW-0812">Transmembrane</keyword>
<dbReference type="PROSITE" id="PS50005">
    <property type="entry name" value="TPR"/>
    <property type="match status" value="1"/>
</dbReference>
<comment type="caution">
    <text evidence="11">The sequence shown here is derived from an EMBL/GenBank/DDBJ whole genome shotgun (WGS) entry which is preliminary data.</text>
</comment>
<dbReference type="Gene3D" id="1.10.287.130">
    <property type="match status" value="1"/>
</dbReference>
<dbReference type="Proteomes" id="UP000076643">
    <property type="component" value="Unassembled WGS sequence"/>
</dbReference>
<organism evidence="11 12">
    <name type="scientific">Pseudoalteromonas luteoviolacea DSM 6061</name>
    <dbReference type="NCBI Taxonomy" id="1365250"/>
    <lineage>
        <taxon>Bacteria</taxon>
        <taxon>Pseudomonadati</taxon>
        <taxon>Pseudomonadota</taxon>
        <taxon>Gammaproteobacteria</taxon>
        <taxon>Alteromonadales</taxon>
        <taxon>Pseudoalteromonadaceae</taxon>
        <taxon>Pseudoalteromonas</taxon>
    </lineage>
</organism>
<evidence type="ECO:0000313" key="11">
    <source>
        <dbReference type="EMBL" id="KZN35803.1"/>
    </source>
</evidence>
<dbReference type="Gene3D" id="3.30.565.10">
    <property type="entry name" value="Histidine kinase-like ATPase, C-terminal domain"/>
    <property type="match status" value="1"/>
</dbReference>
<dbReference type="CDD" id="cd00082">
    <property type="entry name" value="HisKA"/>
    <property type="match status" value="1"/>
</dbReference>
<evidence type="ECO:0000256" key="6">
    <source>
        <dbReference type="ARBA" id="ARBA00023012"/>
    </source>
</evidence>
<evidence type="ECO:0000256" key="9">
    <source>
        <dbReference type="SAM" id="SignalP"/>
    </source>
</evidence>
<evidence type="ECO:0000256" key="8">
    <source>
        <dbReference type="SAM" id="Phobius"/>
    </source>
</evidence>
<evidence type="ECO:0000256" key="5">
    <source>
        <dbReference type="ARBA" id="ARBA00022777"/>
    </source>
</evidence>
<keyword evidence="3" id="KW-0597">Phosphoprotein</keyword>
<dbReference type="SUPFAM" id="SSF47384">
    <property type="entry name" value="Homodimeric domain of signal transducing histidine kinase"/>
    <property type="match status" value="1"/>
</dbReference>
<accession>A0A166W6P1</accession>
<dbReference type="GO" id="GO:0005886">
    <property type="term" value="C:plasma membrane"/>
    <property type="evidence" value="ECO:0007669"/>
    <property type="project" value="TreeGrafter"/>
</dbReference>
<evidence type="ECO:0000256" key="1">
    <source>
        <dbReference type="ARBA" id="ARBA00000085"/>
    </source>
</evidence>
<proteinExistence type="predicted"/>
<keyword evidence="7" id="KW-0802">TPR repeat</keyword>
<evidence type="ECO:0000256" key="2">
    <source>
        <dbReference type="ARBA" id="ARBA00012438"/>
    </source>
</evidence>